<feature type="region of interest" description="Disordered" evidence="1">
    <location>
        <begin position="153"/>
        <end position="177"/>
    </location>
</feature>
<keyword evidence="2" id="KW-1133">Transmembrane helix</keyword>
<reference evidence="3" key="1">
    <citation type="submission" date="2022-11" db="EMBL/GenBank/DDBJ databases">
        <authorList>
            <person name="Kikuchi T."/>
        </authorList>
    </citation>
    <scope>NUCLEOTIDE SEQUENCE</scope>
    <source>
        <strain evidence="3">PS1010</strain>
    </source>
</reference>
<evidence type="ECO:0008006" key="5">
    <source>
        <dbReference type="Google" id="ProtNLM"/>
    </source>
</evidence>
<dbReference type="OrthoDB" id="5860790at2759"/>
<evidence type="ECO:0000256" key="1">
    <source>
        <dbReference type="SAM" id="MobiDB-lite"/>
    </source>
</evidence>
<evidence type="ECO:0000256" key="2">
    <source>
        <dbReference type="SAM" id="Phobius"/>
    </source>
</evidence>
<keyword evidence="4" id="KW-1185">Reference proteome</keyword>
<comment type="caution">
    <text evidence="3">The sequence shown here is derived from an EMBL/GenBank/DDBJ whole genome shotgun (WGS) entry which is preliminary data.</text>
</comment>
<sequence>MTDNKNIFEFPEDKEVVHLKLSDYDTHFTENGGSTRSSRTNVHSPESQPICVRFYASVFGLVLFAVSLMFCSGIRSIAGSILCIIILFVFHEWNRLYGMVLTKTPRASINYASVLREQKEFIPMYNLEWLFGKRYEPYYFGCTGPAINGDNCRTPDNEESHSPVKKRSSNDILRKKP</sequence>
<dbReference type="AlphaFoldDB" id="A0A9P1IQ66"/>
<keyword evidence="2" id="KW-0472">Membrane</keyword>
<feature type="transmembrane region" description="Helical" evidence="2">
    <location>
        <begin position="76"/>
        <end position="93"/>
    </location>
</feature>
<evidence type="ECO:0000313" key="4">
    <source>
        <dbReference type="Proteomes" id="UP001152747"/>
    </source>
</evidence>
<proteinExistence type="predicted"/>
<evidence type="ECO:0000313" key="3">
    <source>
        <dbReference type="EMBL" id="CAI5449340.1"/>
    </source>
</evidence>
<keyword evidence="2" id="KW-0812">Transmembrane</keyword>
<feature type="transmembrane region" description="Helical" evidence="2">
    <location>
        <begin position="50"/>
        <end position="70"/>
    </location>
</feature>
<protein>
    <recommendedName>
        <fullName evidence="5">SAYSvFN domain-containing protein</fullName>
    </recommendedName>
</protein>
<accession>A0A9P1IQ66</accession>
<dbReference type="EMBL" id="CANHGI010000004">
    <property type="protein sequence ID" value="CAI5449340.1"/>
    <property type="molecule type" value="Genomic_DNA"/>
</dbReference>
<name>A0A9P1IQ66_9PELO</name>
<organism evidence="3 4">
    <name type="scientific">Caenorhabditis angaria</name>
    <dbReference type="NCBI Taxonomy" id="860376"/>
    <lineage>
        <taxon>Eukaryota</taxon>
        <taxon>Metazoa</taxon>
        <taxon>Ecdysozoa</taxon>
        <taxon>Nematoda</taxon>
        <taxon>Chromadorea</taxon>
        <taxon>Rhabditida</taxon>
        <taxon>Rhabditina</taxon>
        <taxon>Rhabditomorpha</taxon>
        <taxon>Rhabditoidea</taxon>
        <taxon>Rhabditidae</taxon>
        <taxon>Peloderinae</taxon>
        <taxon>Caenorhabditis</taxon>
    </lineage>
</organism>
<gene>
    <name evidence="3" type="ORF">CAMP_LOCUS11977</name>
</gene>
<dbReference type="Proteomes" id="UP001152747">
    <property type="component" value="Unassembled WGS sequence"/>
</dbReference>